<evidence type="ECO:0000259" key="10">
    <source>
        <dbReference type="SMART" id="SM00849"/>
    </source>
</evidence>
<dbReference type="CDD" id="cd07723">
    <property type="entry name" value="hydroxyacylglutathione_hydrolase_MBL-fold"/>
    <property type="match status" value="1"/>
</dbReference>
<keyword evidence="7" id="KW-0378">Hydrolase</keyword>
<evidence type="ECO:0000256" key="1">
    <source>
        <dbReference type="ARBA" id="ARBA00001623"/>
    </source>
</evidence>
<dbReference type="Gene3D" id="3.60.15.10">
    <property type="entry name" value="Ribonuclease Z/Hydroxyacylglutathione hydrolase-like"/>
    <property type="match status" value="1"/>
</dbReference>
<evidence type="ECO:0000256" key="4">
    <source>
        <dbReference type="ARBA" id="ARBA00006759"/>
    </source>
</evidence>
<protein>
    <recommendedName>
        <fullName evidence="5">hydroxyacylglutathione hydrolase</fullName>
        <ecNumber evidence="5">3.1.2.6</ecNumber>
    </recommendedName>
    <alternativeName>
        <fullName evidence="9">Glyoxalase II</fullName>
    </alternativeName>
</protein>
<evidence type="ECO:0000256" key="9">
    <source>
        <dbReference type="ARBA" id="ARBA00031044"/>
    </source>
</evidence>
<name>A0A1I7ZLP3_9BILA</name>
<comment type="similarity">
    <text evidence="4">Belongs to the metallo-beta-lactamase superfamily. Glyoxalase II family.</text>
</comment>
<feature type="domain" description="Metallo-beta-lactamase" evidence="10">
    <location>
        <begin position="12"/>
        <end position="173"/>
    </location>
</feature>
<dbReference type="GO" id="GO:0019243">
    <property type="term" value="P:methylglyoxal catabolic process to D-lactate via S-lactoyl-glutathione"/>
    <property type="evidence" value="ECO:0007669"/>
    <property type="project" value="InterPro"/>
</dbReference>
<dbReference type="InterPro" id="IPR036866">
    <property type="entry name" value="RibonucZ/Hydroxyglut_hydro"/>
</dbReference>
<reference evidence="12" key="1">
    <citation type="submission" date="2016-11" db="UniProtKB">
        <authorList>
            <consortium name="WormBaseParasite"/>
        </authorList>
    </citation>
    <scope>IDENTIFICATION</scope>
</reference>
<dbReference type="PANTHER" id="PTHR11935">
    <property type="entry name" value="BETA LACTAMASE DOMAIN"/>
    <property type="match status" value="1"/>
</dbReference>
<accession>A0A1I7ZLP3</accession>
<sequence>MMHVKPIGALEDNYMYLVTDKKTGKAAVVDPVDVDKALEAAKSECVDLVAALITHHHWDHAGGTKKLAEVMGANFPIYGFDDGRIEALNNPSTDQLNFKVGGLDVTSLHTPCHTTGHICYYVRDENQKAVFTGDTLFIAGCGRFFEGSADDMNHALNVVLSALPDETKVYCGHEYTVSNLLFAKSVESGNQDIDAKLKWAKERSAEKKPTVPSTIGEEKRFNPFMRVSKPSVLEPLKVDDPVKAMKKLREMKNSFKASI</sequence>
<keyword evidence="8" id="KW-0862">Zinc</keyword>
<evidence type="ECO:0000313" key="11">
    <source>
        <dbReference type="Proteomes" id="UP000095287"/>
    </source>
</evidence>
<dbReference type="GO" id="GO:0046872">
    <property type="term" value="F:metal ion binding"/>
    <property type="evidence" value="ECO:0007669"/>
    <property type="project" value="UniProtKB-KW"/>
</dbReference>
<dbReference type="PIRSF" id="PIRSF005457">
    <property type="entry name" value="Glx"/>
    <property type="match status" value="1"/>
</dbReference>
<keyword evidence="6" id="KW-0479">Metal-binding</keyword>
<evidence type="ECO:0000256" key="7">
    <source>
        <dbReference type="ARBA" id="ARBA00022801"/>
    </source>
</evidence>
<evidence type="ECO:0000256" key="8">
    <source>
        <dbReference type="ARBA" id="ARBA00022833"/>
    </source>
</evidence>
<dbReference type="GO" id="GO:0004416">
    <property type="term" value="F:hydroxyacylglutathione hydrolase activity"/>
    <property type="evidence" value="ECO:0007669"/>
    <property type="project" value="UniProtKB-EC"/>
</dbReference>
<organism evidence="11 12">
    <name type="scientific">Steinernema glaseri</name>
    <dbReference type="NCBI Taxonomy" id="37863"/>
    <lineage>
        <taxon>Eukaryota</taxon>
        <taxon>Metazoa</taxon>
        <taxon>Ecdysozoa</taxon>
        <taxon>Nematoda</taxon>
        <taxon>Chromadorea</taxon>
        <taxon>Rhabditida</taxon>
        <taxon>Tylenchina</taxon>
        <taxon>Panagrolaimomorpha</taxon>
        <taxon>Strongyloidoidea</taxon>
        <taxon>Steinernematidae</taxon>
        <taxon>Steinernema</taxon>
    </lineage>
</organism>
<keyword evidence="11" id="KW-1185">Reference proteome</keyword>
<dbReference type="InterPro" id="IPR017782">
    <property type="entry name" value="Hydroxyacylglutathione_Hdrlase"/>
</dbReference>
<dbReference type="NCBIfam" id="TIGR03413">
    <property type="entry name" value="GSH_gloB"/>
    <property type="match status" value="1"/>
</dbReference>
<dbReference type="InterPro" id="IPR032282">
    <property type="entry name" value="HAGH_C"/>
</dbReference>
<dbReference type="InterPro" id="IPR001279">
    <property type="entry name" value="Metallo-B-lactamas"/>
</dbReference>
<dbReference type="FunFam" id="3.60.15.10:FF:000019">
    <property type="entry name" value="Hydroxyacylglutathione hydrolase, mitochondrial"/>
    <property type="match status" value="1"/>
</dbReference>
<comment type="pathway">
    <text evidence="3">Secondary metabolite metabolism; methylglyoxal degradation; (R)-lactate from methylglyoxal: step 2/2.</text>
</comment>
<proteinExistence type="inferred from homology"/>
<dbReference type="Pfam" id="PF00753">
    <property type="entry name" value="Lactamase_B"/>
    <property type="match status" value="1"/>
</dbReference>
<dbReference type="AlphaFoldDB" id="A0A1I7ZLP3"/>
<dbReference type="Pfam" id="PF16123">
    <property type="entry name" value="HAGH_C"/>
    <property type="match status" value="1"/>
</dbReference>
<dbReference type="HAMAP" id="MF_01374">
    <property type="entry name" value="Glyoxalase_2"/>
    <property type="match status" value="1"/>
</dbReference>
<dbReference type="SUPFAM" id="SSF56281">
    <property type="entry name" value="Metallo-hydrolase/oxidoreductase"/>
    <property type="match status" value="1"/>
</dbReference>
<comment type="cofactor">
    <cofactor evidence="2">
        <name>Zn(2+)</name>
        <dbReference type="ChEBI" id="CHEBI:29105"/>
    </cofactor>
</comment>
<evidence type="ECO:0000256" key="3">
    <source>
        <dbReference type="ARBA" id="ARBA00004963"/>
    </source>
</evidence>
<evidence type="ECO:0000256" key="5">
    <source>
        <dbReference type="ARBA" id="ARBA00011917"/>
    </source>
</evidence>
<dbReference type="SMART" id="SM00849">
    <property type="entry name" value="Lactamase_B"/>
    <property type="match status" value="1"/>
</dbReference>
<dbReference type="WBParaSite" id="L893_g27433.t1">
    <property type="protein sequence ID" value="L893_g27433.t1"/>
    <property type="gene ID" value="L893_g27433"/>
</dbReference>
<evidence type="ECO:0000256" key="2">
    <source>
        <dbReference type="ARBA" id="ARBA00001947"/>
    </source>
</evidence>
<dbReference type="PANTHER" id="PTHR11935:SF94">
    <property type="entry name" value="TENZING NORGAY, ISOFORM C"/>
    <property type="match status" value="1"/>
</dbReference>
<dbReference type="Proteomes" id="UP000095287">
    <property type="component" value="Unplaced"/>
</dbReference>
<comment type="catalytic activity">
    <reaction evidence="1">
        <text>an S-(2-hydroxyacyl)glutathione + H2O = a 2-hydroxy carboxylate + glutathione + H(+)</text>
        <dbReference type="Rhea" id="RHEA:21864"/>
        <dbReference type="ChEBI" id="CHEBI:15377"/>
        <dbReference type="ChEBI" id="CHEBI:15378"/>
        <dbReference type="ChEBI" id="CHEBI:57925"/>
        <dbReference type="ChEBI" id="CHEBI:58896"/>
        <dbReference type="ChEBI" id="CHEBI:71261"/>
        <dbReference type="EC" id="3.1.2.6"/>
    </reaction>
</comment>
<dbReference type="InterPro" id="IPR035680">
    <property type="entry name" value="Clx_II_MBL"/>
</dbReference>
<dbReference type="EC" id="3.1.2.6" evidence="5"/>
<evidence type="ECO:0000256" key="6">
    <source>
        <dbReference type="ARBA" id="ARBA00022723"/>
    </source>
</evidence>
<evidence type="ECO:0000313" key="12">
    <source>
        <dbReference type="WBParaSite" id="L893_g27433.t1"/>
    </source>
</evidence>